<dbReference type="AlphaFoldDB" id="A0A9N9EVV7"/>
<keyword evidence="2" id="KW-1185">Reference proteome</keyword>
<proteinExistence type="predicted"/>
<reference evidence="1" key="1">
    <citation type="submission" date="2021-06" db="EMBL/GenBank/DDBJ databases">
        <authorList>
            <person name="Kallberg Y."/>
            <person name="Tangrot J."/>
            <person name="Rosling A."/>
        </authorList>
    </citation>
    <scope>NUCLEOTIDE SEQUENCE</scope>
    <source>
        <strain evidence="1">CL551</strain>
    </source>
</reference>
<dbReference type="Proteomes" id="UP000789342">
    <property type="component" value="Unassembled WGS sequence"/>
</dbReference>
<dbReference type="Gene3D" id="3.40.50.720">
    <property type="entry name" value="NAD(P)-binding Rossmann-like Domain"/>
    <property type="match status" value="1"/>
</dbReference>
<feature type="non-terminal residue" evidence="1">
    <location>
        <position position="303"/>
    </location>
</feature>
<gene>
    <name evidence="1" type="ORF">AMORRO_LOCUS11784</name>
</gene>
<organism evidence="1 2">
    <name type="scientific">Acaulospora morrowiae</name>
    <dbReference type="NCBI Taxonomy" id="94023"/>
    <lineage>
        <taxon>Eukaryota</taxon>
        <taxon>Fungi</taxon>
        <taxon>Fungi incertae sedis</taxon>
        <taxon>Mucoromycota</taxon>
        <taxon>Glomeromycotina</taxon>
        <taxon>Glomeromycetes</taxon>
        <taxon>Diversisporales</taxon>
        <taxon>Acaulosporaceae</taxon>
        <taxon>Acaulospora</taxon>
    </lineage>
</organism>
<dbReference type="EMBL" id="CAJVPV010015859">
    <property type="protein sequence ID" value="CAG8694445.1"/>
    <property type="molecule type" value="Genomic_DNA"/>
</dbReference>
<accession>A0A9N9EVV7</accession>
<evidence type="ECO:0000313" key="1">
    <source>
        <dbReference type="EMBL" id="CAG8694445.1"/>
    </source>
</evidence>
<dbReference type="OrthoDB" id="2310388at2759"/>
<protein>
    <submittedName>
        <fullName evidence="1">10820_t:CDS:1</fullName>
    </submittedName>
</protein>
<comment type="caution">
    <text evidence="1">The sequence shown here is derived from an EMBL/GenBank/DDBJ whole genome shotgun (WGS) entry which is preliminary data.</text>
</comment>
<sequence>MAVIDISNTAIYLVCNEDVRLMTLLVSSLFSKGAANIHLLISDQQAQYFERDELIGVNIIKGTWEETADFEPVIANAVIVISMLYHDFEKQQKLFSACVRQNVILFVTWDSGMELDHLVRDHSCPRTQLHQRLLEYTSQTADRIHPYFIPPRSSASYHFPHLPADKMQWILFQVGIFDDEVLKHDISTVTTAFNSPNQFIFINVSVKSDFADIVAATIVNKRARPNRNYVVGEFVSHAFLGHVYKVINQDLEYDSTMPCEITEFETTNQLRISEISFQHGAIIYKMLANHRRVTLREWVLQKI</sequence>
<name>A0A9N9EVV7_9GLOM</name>
<evidence type="ECO:0000313" key="2">
    <source>
        <dbReference type="Proteomes" id="UP000789342"/>
    </source>
</evidence>